<evidence type="ECO:0000313" key="3">
    <source>
        <dbReference type="EMBL" id="MDA4847401.1"/>
    </source>
</evidence>
<evidence type="ECO:0000313" key="4">
    <source>
        <dbReference type="Proteomes" id="UP001148313"/>
    </source>
</evidence>
<dbReference type="InterPro" id="IPR006076">
    <property type="entry name" value="FAD-dep_OxRdtase"/>
</dbReference>
<name>A0ABT4VRS4_9HYPH</name>
<evidence type="ECO:0000259" key="2">
    <source>
        <dbReference type="Pfam" id="PF01266"/>
    </source>
</evidence>
<protein>
    <submittedName>
        <fullName evidence="3">FAD-binding oxidoreductase</fullName>
    </submittedName>
</protein>
<dbReference type="EMBL" id="JAPJZH010000012">
    <property type="protein sequence ID" value="MDA4847401.1"/>
    <property type="molecule type" value="Genomic_DNA"/>
</dbReference>
<proteinExistence type="predicted"/>
<dbReference type="PANTHER" id="PTHR13847:SF289">
    <property type="entry name" value="GLYCINE OXIDASE"/>
    <property type="match status" value="1"/>
</dbReference>
<dbReference type="RefSeq" id="WP_271091222.1">
    <property type="nucleotide sequence ID" value="NZ_JAPJZH010000012.1"/>
</dbReference>
<dbReference type="Proteomes" id="UP001148313">
    <property type="component" value="Unassembled WGS sequence"/>
</dbReference>
<feature type="domain" description="FAD dependent oxidoreductase" evidence="2">
    <location>
        <begin position="8"/>
        <end position="338"/>
    </location>
</feature>
<dbReference type="Gene3D" id="3.50.50.60">
    <property type="entry name" value="FAD/NAD(P)-binding domain"/>
    <property type="match status" value="1"/>
</dbReference>
<organism evidence="3 4">
    <name type="scientific">Hoeflea poritis</name>
    <dbReference type="NCBI Taxonomy" id="2993659"/>
    <lineage>
        <taxon>Bacteria</taxon>
        <taxon>Pseudomonadati</taxon>
        <taxon>Pseudomonadota</taxon>
        <taxon>Alphaproteobacteria</taxon>
        <taxon>Hyphomicrobiales</taxon>
        <taxon>Rhizobiaceae</taxon>
        <taxon>Hoeflea</taxon>
    </lineage>
</organism>
<dbReference type="InterPro" id="IPR036188">
    <property type="entry name" value="FAD/NAD-bd_sf"/>
</dbReference>
<reference evidence="3" key="1">
    <citation type="submission" date="2022-11" db="EMBL/GenBank/DDBJ databases">
        <title>Hoeflea poritis sp. nov., isolated from scleractinian coral Porites lutea.</title>
        <authorList>
            <person name="Zhang G."/>
            <person name="Wei Q."/>
            <person name="Cai L."/>
        </authorList>
    </citation>
    <scope>NUCLEOTIDE SEQUENCE</scope>
    <source>
        <strain evidence="3">E7-10</strain>
    </source>
</reference>
<comment type="caution">
    <text evidence="3">The sequence shown here is derived from an EMBL/GenBank/DDBJ whole genome shotgun (WGS) entry which is preliminary data.</text>
</comment>
<dbReference type="Gene3D" id="3.30.9.10">
    <property type="entry name" value="D-Amino Acid Oxidase, subunit A, domain 2"/>
    <property type="match status" value="1"/>
</dbReference>
<dbReference type="SUPFAM" id="SSF51905">
    <property type="entry name" value="FAD/NAD(P)-binding domain"/>
    <property type="match status" value="1"/>
</dbReference>
<evidence type="ECO:0000256" key="1">
    <source>
        <dbReference type="ARBA" id="ARBA00023002"/>
    </source>
</evidence>
<gene>
    <name evidence="3" type="ORF">OOZ53_18715</name>
</gene>
<keyword evidence="4" id="KW-1185">Reference proteome</keyword>
<keyword evidence="1" id="KW-0560">Oxidoreductase</keyword>
<accession>A0ABT4VRS4</accession>
<sequence length="360" mass="38383">MTDSGPKTIVIGGGIVGASIAYHLARRGAAVTLIDGNDPQQGATARSFAWINAWSGRTMPYMRLRHHAIGEYHRLQQELNGALPLKWNGTLIWKAGPAETEKRARRLAKAGYDVRLVDGGEIARMEPNLKNPPAVAAYAANEGAAEPVETTRILLRAARQAGAEILAPQTVEALVATNGRISAVRVAGALLEADVVVAAAGTGTNTLTRELGLSVPVEASPAIIARFRTDTPLARSVIIHPSMEIRQVSEHELLAAAAYIDDSGQNGPNAVANRILAAIENDFLRARDVRFDNVEVGWRPIPSDGLPIVGFAGQIEGLYLAVMHSGITLAPAIGRFAAVEILDRIEVGLLDICRPGRFDD</sequence>
<dbReference type="PANTHER" id="PTHR13847">
    <property type="entry name" value="SARCOSINE DEHYDROGENASE-RELATED"/>
    <property type="match status" value="1"/>
</dbReference>
<dbReference type="Pfam" id="PF01266">
    <property type="entry name" value="DAO"/>
    <property type="match status" value="1"/>
</dbReference>